<dbReference type="Proteomes" id="UP000222950">
    <property type="component" value="Segment"/>
</dbReference>
<evidence type="ECO:0000313" key="2">
    <source>
        <dbReference type="Proteomes" id="UP000222950"/>
    </source>
</evidence>
<sequence length="98" mass="11551">MNIPDHIRQRFNETENVTPVERRKIRNSCISGHTPQDVLKCSYCRHARFNTLVSGYYNDTPTIGQVEAYLGRKEFDDHHTRENHAFVLEYLGLSEKER</sequence>
<protein>
    <submittedName>
        <fullName evidence="1">Uncharacterized protein</fullName>
    </submittedName>
</protein>
<organism evidence="1 2">
    <name type="scientific">Ralstonia phage RP31</name>
    <dbReference type="NCBI Taxonomy" id="1923890"/>
    <lineage>
        <taxon>Viruses</taxon>
        <taxon>Duplodnaviria</taxon>
        <taxon>Heunggongvirae</taxon>
        <taxon>Uroviricota</taxon>
        <taxon>Caudoviricetes</taxon>
        <taxon>Chimalliviridae</taxon>
        <taxon>Ripduovirus</taxon>
        <taxon>Ripduovirus RP12</taxon>
    </lineage>
</organism>
<accession>A0A1L7N1D1</accession>
<dbReference type="EMBL" id="AP017925">
    <property type="protein sequence ID" value="BAW19293.1"/>
    <property type="molecule type" value="Genomic_DNA"/>
</dbReference>
<name>A0A1L7N1D1_9CAUD</name>
<reference evidence="1 2" key="1">
    <citation type="submission" date="2016-12" db="EMBL/GenBank/DDBJ databases">
        <title>Characterization of two jumbo phages RP12 and RP31 infecting the phytopathogen Ralstonia solanacearum.</title>
        <authorList>
            <person name="Kawasaki T."/>
            <person name="Yoshikawa G."/>
            <person name="Ogata H."/>
            <person name="Yamada T."/>
        </authorList>
    </citation>
    <scope>NUCLEOTIDE SEQUENCE [LARGE SCALE GENOMIC DNA]</scope>
    <source>
        <strain evidence="1 2">RP31</strain>
    </source>
</reference>
<evidence type="ECO:0000313" key="1">
    <source>
        <dbReference type="EMBL" id="BAW19293.1"/>
    </source>
</evidence>
<proteinExistence type="predicted"/>